<protein>
    <submittedName>
        <fullName evidence="1">Uncharacterized protein</fullName>
    </submittedName>
</protein>
<sequence>MINEWQPVKTTTAAQIDLQMLQMFAALGERIQAGEQTLADQLSAAQQQQASAWLQLQEEDWQPALQQLPPQQLFPLALFYTLAEQQLSGWQCGKRNPAIWIFRWLRQHNQLPDKEAIRQLKKLTDNRYIPYGSVL</sequence>
<reference evidence="1 2" key="1">
    <citation type="submission" date="2019-11" db="EMBL/GenBank/DDBJ databases">
        <title>Venatorbacter sp. nov. a predator of Campylobacter and other Gram-negative bacteria.</title>
        <authorList>
            <person name="Saeedi A."/>
            <person name="Cummings N.J."/>
            <person name="Connerton I.F."/>
            <person name="Connerton P.L."/>
        </authorList>
    </citation>
    <scope>NUCLEOTIDE SEQUENCE [LARGE SCALE GENOMIC DNA]</scope>
    <source>
        <strain evidence="1">XL5</strain>
    </source>
</reference>
<dbReference type="KEGG" id="vcw:GJQ55_04860"/>
<organism evidence="1 2">
    <name type="scientific">Venatoribacter cucullus</name>
    <dbReference type="NCBI Taxonomy" id="2661630"/>
    <lineage>
        <taxon>Bacteria</taxon>
        <taxon>Pseudomonadati</taxon>
        <taxon>Pseudomonadota</taxon>
        <taxon>Gammaproteobacteria</taxon>
        <taxon>Oceanospirillales</taxon>
        <taxon>Oceanospirillaceae</taxon>
        <taxon>Venatoribacter</taxon>
    </lineage>
</organism>
<proteinExistence type="predicted"/>
<dbReference type="AlphaFoldDB" id="A0A9E8JMF4"/>
<evidence type="ECO:0000313" key="2">
    <source>
        <dbReference type="Proteomes" id="UP000596074"/>
    </source>
</evidence>
<evidence type="ECO:0000313" key="1">
    <source>
        <dbReference type="EMBL" id="QQD23850.1"/>
    </source>
</evidence>
<name>A0A9E8JMF4_9GAMM</name>
<dbReference type="Proteomes" id="UP000596074">
    <property type="component" value="Chromosome"/>
</dbReference>
<gene>
    <name evidence="1" type="ORF">GJQ55_04860</name>
</gene>
<dbReference type="RefSeq" id="WP_228346392.1">
    <property type="nucleotide sequence ID" value="NZ_CP045550.1"/>
</dbReference>
<dbReference type="EMBL" id="CP046056">
    <property type="protein sequence ID" value="QQD23850.1"/>
    <property type="molecule type" value="Genomic_DNA"/>
</dbReference>
<accession>A0A9E8JMF4</accession>
<keyword evidence="2" id="KW-1185">Reference proteome</keyword>